<dbReference type="Proteomes" id="UP001337655">
    <property type="component" value="Unassembled WGS sequence"/>
</dbReference>
<dbReference type="PROSITE" id="PS51673">
    <property type="entry name" value="SUZ"/>
    <property type="match status" value="1"/>
</dbReference>
<feature type="compositionally biased region" description="Low complexity" evidence="1">
    <location>
        <begin position="154"/>
        <end position="168"/>
    </location>
</feature>
<protein>
    <recommendedName>
        <fullName evidence="2">SUZ domain-containing protein</fullName>
    </recommendedName>
</protein>
<feature type="compositionally biased region" description="Basic and acidic residues" evidence="1">
    <location>
        <begin position="219"/>
        <end position="230"/>
    </location>
</feature>
<reference evidence="3 4" key="1">
    <citation type="submission" date="2023-08" db="EMBL/GenBank/DDBJ databases">
        <title>Black Yeasts Isolated from many extreme environments.</title>
        <authorList>
            <person name="Coleine C."/>
            <person name="Stajich J.E."/>
            <person name="Selbmann L."/>
        </authorList>
    </citation>
    <scope>NUCLEOTIDE SEQUENCE [LARGE SCALE GENOMIC DNA]</scope>
    <source>
        <strain evidence="3 4">CCFEE 5935</strain>
    </source>
</reference>
<sequence length="267" mass="29177">MSNKGAVPNAWDDDWETIADKAESQPSQSEPAPKLTKAQRNAQHREQQKQLWDSADNPDRFHWLEAQGVVPLKQEFKPPVTLLSRKPGAPAIAKGDGQNANGMANLSLEDEEDSEKESRKKREAELEERTRKAKLEREEKERRYAEARERIMGSSNPASTPSAAANAARSRESSHGRDKRRSRGGARVTGKTGSQPNSSADQSPARPASSGSGLFDPDDMGRRMPKREVKPSSGTAMEGQPVRQPRNPENGAGRGGFGFGRGGRPTS</sequence>
<gene>
    <name evidence="3" type="ORF">LTR77_006526</name>
</gene>
<evidence type="ECO:0000313" key="3">
    <source>
        <dbReference type="EMBL" id="KAK5167959.1"/>
    </source>
</evidence>
<feature type="region of interest" description="Disordered" evidence="1">
    <location>
        <begin position="81"/>
        <end position="267"/>
    </location>
</feature>
<organism evidence="3 4">
    <name type="scientific">Saxophila tyrrhenica</name>
    <dbReference type="NCBI Taxonomy" id="1690608"/>
    <lineage>
        <taxon>Eukaryota</taxon>
        <taxon>Fungi</taxon>
        <taxon>Dikarya</taxon>
        <taxon>Ascomycota</taxon>
        <taxon>Pezizomycotina</taxon>
        <taxon>Dothideomycetes</taxon>
        <taxon>Dothideomycetidae</taxon>
        <taxon>Mycosphaerellales</taxon>
        <taxon>Extremaceae</taxon>
        <taxon>Saxophila</taxon>
    </lineage>
</organism>
<evidence type="ECO:0000313" key="4">
    <source>
        <dbReference type="Proteomes" id="UP001337655"/>
    </source>
</evidence>
<evidence type="ECO:0000256" key="1">
    <source>
        <dbReference type="SAM" id="MobiDB-lite"/>
    </source>
</evidence>
<evidence type="ECO:0000259" key="2">
    <source>
        <dbReference type="PROSITE" id="PS51673"/>
    </source>
</evidence>
<dbReference type="EMBL" id="JAVRRT010000010">
    <property type="protein sequence ID" value="KAK5167959.1"/>
    <property type="molecule type" value="Genomic_DNA"/>
</dbReference>
<name>A0AAV9P5J7_9PEZI</name>
<comment type="caution">
    <text evidence="3">The sequence shown here is derived from an EMBL/GenBank/DDBJ whole genome shotgun (WGS) entry which is preliminary data.</text>
</comment>
<feature type="compositionally biased region" description="Basic and acidic residues" evidence="1">
    <location>
        <begin position="116"/>
        <end position="151"/>
    </location>
</feature>
<dbReference type="InterPro" id="IPR024771">
    <property type="entry name" value="SUZ"/>
</dbReference>
<dbReference type="RefSeq" id="XP_064657569.1">
    <property type="nucleotide sequence ID" value="XM_064803768.1"/>
</dbReference>
<feature type="region of interest" description="Disordered" evidence="1">
    <location>
        <begin position="1"/>
        <end position="58"/>
    </location>
</feature>
<dbReference type="GeneID" id="89927866"/>
<feature type="compositionally biased region" description="Polar residues" evidence="1">
    <location>
        <begin position="191"/>
        <end position="202"/>
    </location>
</feature>
<keyword evidence="4" id="KW-1185">Reference proteome</keyword>
<feature type="domain" description="SUZ" evidence="2">
    <location>
        <begin position="60"/>
        <end position="156"/>
    </location>
</feature>
<accession>A0AAV9P5J7</accession>
<proteinExistence type="predicted"/>
<dbReference type="AlphaFoldDB" id="A0AAV9P5J7"/>
<feature type="compositionally biased region" description="Gly residues" evidence="1">
    <location>
        <begin position="252"/>
        <end position="267"/>
    </location>
</feature>